<keyword evidence="3" id="KW-1185">Reference proteome</keyword>
<keyword evidence="1" id="KW-0812">Transmembrane</keyword>
<dbReference type="Proteomes" id="UP001200313">
    <property type="component" value="Unassembled WGS sequence"/>
</dbReference>
<keyword evidence="1" id="KW-1133">Transmembrane helix</keyword>
<keyword evidence="1" id="KW-0472">Membrane</keyword>
<name>A0ABS9M7W9_9FIRM</name>
<organism evidence="2 3">
    <name type="scientific">Intestinimonas massiliensis</name>
    <name type="common">ex Afouda et al. 2020</name>
    <dbReference type="NCBI Taxonomy" id="1673721"/>
    <lineage>
        <taxon>Bacteria</taxon>
        <taxon>Bacillati</taxon>
        <taxon>Bacillota</taxon>
        <taxon>Clostridia</taxon>
        <taxon>Eubacteriales</taxon>
        <taxon>Intestinimonas</taxon>
    </lineage>
</organism>
<gene>
    <name evidence="2" type="ORF">L0P79_07380</name>
</gene>
<evidence type="ECO:0000313" key="3">
    <source>
        <dbReference type="Proteomes" id="UP001200313"/>
    </source>
</evidence>
<reference evidence="2 3" key="1">
    <citation type="submission" date="2022-01" db="EMBL/GenBank/DDBJ databases">
        <title>Collection of gut derived symbiotic bacterial strains cultured from healthy donors.</title>
        <authorList>
            <person name="Lin H."/>
            <person name="Kohout C."/>
            <person name="Waligurski E."/>
            <person name="Pamer E.G."/>
        </authorList>
    </citation>
    <scope>NUCLEOTIDE SEQUENCE [LARGE SCALE GENOMIC DNA]</scope>
    <source>
        <strain evidence="2 3">DFI.3.7</strain>
    </source>
</reference>
<proteinExistence type="predicted"/>
<accession>A0ABS9M7W9</accession>
<evidence type="ECO:0000313" key="2">
    <source>
        <dbReference type="EMBL" id="MCG4526899.1"/>
    </source>
</evidence>
<protein>
    <recommendedName>
        <fullName evidence="4">DUF4367 domain-containing protein</fullName>
    </recommendedName>
</protein>
<comment type="caution">
    <text evidence="2">The sequence shown here is derived from an EMBL/GenBank/DDBJ whole genome shotgun (WGS) entry which is preliminary data.</text>
</comment>
<dbReference type="EMBL" id="JAKNJB010000010">
    <property type="protein sequence ID" value="MCG4526899.1"/>
    <property type="molecule type" value="Genomic_DNA"/>
</dbReference>
<dbReference type="RefSeq" id="WP_238073773.1">
    <property type="nucleotide sequence ID" value="NZ_JAKNJB010000010.1"/>
</dbReference>
<evidence type="ECO:0008006" key="4">
    <source>
        <dbReference type="Google" id="ProtNLM"/>
    </source>
</evidence>
<sequence length="316" mass="35156">MERNFKRISDGLKLPQESRERIRSQLASYQKQSEDIPMKKSTLKSRVPLIAVAVVMMMALTLTAAAAVVVHLFRNDIIVSSRDDIPMPSSENGAPGAVAIDGPGGNPPATLEETIKSNRFKSDDWVAGERINGGVVSEYHQWDSVEVLSSDPVLRSRRIGREDGAEKMEYTAENPANLLDTLTGRVTFDLEWVNEHYDYVPDANWSFVVSDAKGDYVSENFDALYAKKNGSGYVDFTIDNIAQADYFVQAYVIDGSYETAYYYTSVDGHEFLIEMDNGHVWAQCCTSHANVSLHGAYLTTDEVEDILDNLSLAINE</sequence>
<evidence type="ECO:0000256" key="1">
    <source>
        <dbReference type="SAM" id="Phobius"/>
    </source>
</evidence>
<feature type="transmembrane region" description="Helical" evidence="1">
    <location>
        <begin position="47"/>
        <end position="73"/>
    </location>
</feature>